<dbReference type="GO" id="GO:0004842">
    <property type="term" value="F:ubiquitin-protein transferase activity"/>
    <property type="evidence" value="ECO:0007669"/>
    <property type="project" value="InterPro"/>
</dbReference>
<evidence type="ECO:0000256" key="3">
    <source>
        <dbReference type="PROSITE-ProRule" id="PRU00023"/>
    </source>
</evidence>
<keyword evidence="2 3" id="KW-0040">ANK repeat</keyword>
<dbReference type="PROSITE" id="PS50297">
    <property type="entry name" value="ANK_REP_REGION"/>
    <property type="match status" value="5"/>
</dbReference>
<dbReference type="EMBL" id="JALJOU010000119">
    <property type="protein sequence ID" value="KAK9819483.1"/>
    <property type="molecule type" value="Genomic_DNA"/>
</dbReference>
<feature type="compositionally biased region" description="Low complexity" evidence="5">
    <location>
        <begin position="372"/>
        <end position="385"/>
    </location>
</feature>
<sequence>MGAGQSRNLCEAAASNEIERARHFIREDKTAINKADKDGWTPLHFAAYGGSLDVARELLAQGAITGAGDTGGRTPLHLAALQGRNEVAAALLAAGAEVDAADSHKMTPLHKAAVQGNAETARLLLDAGANVNVKLSDGSTPLALAAWKGHAEVVKLLLSRGANYRTVKNDGQTAMHEAAAAGQTEVVQLLLDVGASPQAQDEEGYTPAMVASKAGHTRLAAVIGGGRFDGEREWRVPPTPAPSLEAQLPGSTQYPAQRPGAPAPSAPPLPVAAILEEQPISWQALPVAYPAIYRPGQDQGAPHAAPPQGPPAEASANAGWWREHLGRDLSGPDAPRPPPPLRSHPVPDATPAPGGRAADDELQRAAAAWNLGGAPAAGDGHAPQAKKPGPFDSREQFEANLLKQAQGVWRRLHGQKANPNPEDKAKEAAAKQAREREAAEADAEWAGAGAKAPAQQRYTLDPYEPEDEDDYEQKPGKGKAAGGQAEGLVRRKLAELELEVDKQQGWVRGGTKQQAAHAQEQAARLKAQEAQLAAMRKQLEAMQGASAGRLPRRDRDGRAPVEYICPITQEVMTDPTVAADGFTYERSAIMQWLQLGHVTSPMTNQPLPHPGLTPNRALKLIAGPSGASVEPE</sequence>
<dbReference type="InterPro" id="IPR003613">
    <property type="entry name" value="Ubox_domain"/>
</dbReference>
<name>A0AAW1QDK9_9CHLO</name>
<evidence type="ECO:0000256" key="1">
    <source>
        <dbReference type="ARBA" id="ARBA00022737"/>
    </source>
</evidence>
<reference evidence="7 8" key="1">
    <citation type="journal article" date="2024" name="Nat. Commun.">
        <title>Phylogenomics reveals the evolutionary origins of lichenization in chlorophyte algae.</title>
        <authorList>
            <person name="Puginier C."/>
            <person name="Libourel C."/>
            <person name="Otte J."/>
            <person name="Skaloud P."/>
            <person name="Haon M."/>
            <person name="Grisel S."/>
            <person name="Petersen M."/>
            <person name="Berrin J.G."/>
            <person name="Delaux P.M."/>
            <person name="Dal Grande F."/>
            <person name="Keller J."/>
        </authorList>
    </citation>
    <scope>NUCLEOTIDE SEQUENCE [LARGE SCALE GENOMIC DNA]</scope>
    <source>
        <strain evidence="7 8">SAG 245.80</strain>
    </source>
</reference>
<dbReference type="InterPro" id="IPR013083">
    <property type="entry name" value="Znf_RING/FYVE/PHD"/>
</dbReference>
<keyword evidence="8" id="KW-1185">Reference proteome</keyword>
<feature type="region of interest" description="Disordered" evidence="5">
    <location>
        <begin position="296"/>
        <end position="358"/>
    </location>
</feature>
<dbReference type="AlphaFoldDB" id="A0AAW1QDK9"/>
<dbReference type="SMART" id="SM00504">
    <property type="entry name" value="Ubox"/>
    <property type="match status" value="1"/>
</dbReference>
<dbReference type="SUPFAM" id="SSF48403">
    <property type="entry name" value="Ankyrin repeat"/>
    <property type="match status" value="1"/>
</dbReference>
<dbReference type="Gene3D" id="3.30.40.10">
    <property type="entry name" value="Zinc/RING finger domain, C3HC4 (zinc finger)"/>
    <property type="match status" value="1"/>
</dbReference>
<evidence type="ECO:0000256" key="2">
    <source>
        <dbReference type="ARBA" id="ARBA00023043"/>
    </source>
</evidence>
<feature type="coiled-coil region" evidence="4">
    <location>
        <begin position="515"/>
        <end position="545"/>
    </location>
</feature>
<keyword evidence="4" id="KW-0175">Coiled coil</keyword>
<feature type="region of interest" description="Disordered" evidence="5">
    <location>
        <begin position="414"/>
        <end position="486"/>
    </location>
</feature>
<dbReference type="GO" id="GO:0016567">
    <property type="term" value="P:protein ubiquitination"/>
    <property type="evidence" value="ECO:0007669"/>
    <property type="project" value="InterPro"/>
</dbReference>
<feature type="repeat" description="ANK" evidence="3">
    <location>
        <begin position="137"/>
        <end position="169"/>
    </location>
</feature>
<dbReference type="Pfam" id="PF12796">
    <property type="entry name" value="Ank_2"/>
    <property type="match status" value="3"/>
</dbReference>
<evidence type="ECO:0000313" key="7">
    <source>
        <dbReference type="EMBL" id="KAK9819483.1"/>
    </source>
</evidence>
<feature type="repeat" description="ANK" evidence="3">
    <location>
        <begin position="104"/>
        <end position="136"/>
    </location>
</feature>
<evidence type="ECO:0000256" key="5">
    <source>
        <dbReference type="SAM" id="MobiDB-lite"/>
    </source>
</evidence>
<accession>A0AAW1QDK9</accession>
<keyword evidence="1" id="KW-0677">Repeat</keyword>
<gene>
    <name evidence="7" type="ORF">WJX81_005966</name>
</gene>
<dbReference type="PANTHER" id="PTHR24198">
    <property type="entry name" value="ANKYRIN REPEAT AND PROTEIN KINASE DOMAIN-CONTAINING PROTEIN"/>
    <property type="match status" value="1"/>
</dbReference>
<dbReference type="InterPro" id="IPR002110">
    <property type="entry name" value="Ankyrin_rpt"/>
</dbReference>
<dbReference type="Pfam" id="PF04564">
    <property type="entry name" value="U-box"/>
    <property type="match status" value="1"/>
</dbReference>
<protein>
    <recommendedName>
        <fullName evidence="6">U-box domain-containing protein</fullName>
    </recommendedName>
</protein>
<dbReference type="PROSITE" id="PS51698">
    <property type="entry name" value="U_BOX"/>
    <property type="match status" value="1"/>
</dbReference>
<dbReference type="PRINTS" id="PR01415">
    <property type="entry name" value="ANKYRIN"/>
</dbReference>
<proteinExistence type="predicted"/>
<feature type="region of interest" description="Disordered" evidence="5">
    <location>
        <begin position="230"/>
        <end position="269"/>
    </location>
</feature>
<dbReference type="PROSITE" id="PS50088">
    <property type="entry name" value="ANK_REPEAT"/>
    <property type="match status" value="5"/>
</dbReference>
<organism evidence="7 8">
    <name type="scientific">Elliptochloris bilobata</name>
    <dbReference type="NCBI Taxonomy" id="381761"/>
    <lineage>
        <taxon>Eukaryota</taxon>
        <taxon>Viridiplantae</taxon>
        <taxon>Chlorophyta</taxon>
        <taxon>core chlorophytes</taxon>
        <taxon>Trebouxiophyceae</taxon>
        <taxon>Trebouxiophyceae incertae sedis</taxon>
        <taxon>Elliptochloris clade</taxon>
        <taxon>Elliptochloris</taxon>
    </lineage>
</organism>
<dbReference type="CDD" id="cd16655">
    <property type="entry name" value="RING-Ubox_WDSUB1-like"/>
    <property type="match status" value="1"/>
</dbReference>
<dbReference type="Gene3D" id="1.25.40.20">
    <property type="entry name" value="Ankyrin repeat-containing domain"/>
    <property type="match status" value="3"/>
</dbReference>
<evidence type="ECO:0000256" key="4">
    <source>
        <dbReference type="SAM" id="Coils"/>
    </source>
</evidence>
<dbReference type="InterPro" id="IPR036770">
    <property type="entry name" value="Ankyrin_rpt-contain_sf"/>
</dbReference>
<feature type="compositionally biased region" description="Basic and acidic residues" evidence="5">
    <location>
        <begin position="421"/>
        <end position="439"/>
    </location>
</feature>
<dbReference type="Proteomes" id="UP001445335">
    <property type="component" value="Unassembled WGS sequence"/>
</dbReference>
<evidence type="ECO:0000259" key="6">
    <source>
        <dbReference type="PROSITE" id="PS51698"/>
    </source>
</evidence>
<evidence type="ECO:0000313" key="8">
    <source>
        <dbReference type="Proteomes" id="UP001445335"/>
    </source>
</evidence>
<feature type="compositionally biased region" description="Low complexity" evidence="5">
    <location>
        <begin position="444"/>
        <end position="455"/>
    </location>
</feature>
<feature type="region of interest" description="Disordered" evidence="5">
    <location>
        <begin position="372"/>
        <end position="392"/>
    </location>
</feature>
<dbReference type="PANTHER" id="PTHR24198:SF165">
    <property type="entry name" value="ANKYRIN REPEAT-CONTAINING PROTEIN-RELATED"/>
    <property type="match status" value="1"/>
</dbReference>
<dbReference type="SUPFAM" id="SSF57850">
    <property type="entry name" value="RING/U-box"/>
    <property type="match status" value="1"/>
</dbReference>
<dbReference type="SMART" id="SM00248">
    <property type="entry name" value="ANK"/>
    <property type="match status" value="5"/>
</dbReference>
<feature type="repeat" description="ANK" evidence="3">
    <location>
        <begin position="38"/>
        <end position="70"/>
    </location>
</feature>
<feature type="repeat" description="ANK" evidence="3">
    <location>
        <begin position="71"/>
        <end position="103"/>
    </location>
</feature>
<feature type="repeat" description="ANK" evidence="3">
    <location>
        <begin position="170"/>
        <end position="202"/>
    </location>
</feature>
<comment type="caution">
    <text evidence="7">The sequence shown here is derived from an EMBL/GenBank/DDBJ whole genome shotgun (WGS) entry which is preliminary data.</text>
</comment>
<feature type="domain" description="U-box" evidence="6">
    <location>
        <begin position="558"/>
        <end position="632"/>
    </location>
</feature>